<dbReference type="EMBL" id="FOSZ01000004">
    <property type="protein sequence ID" value="SFL05382.1"/>
    <property type="molecule type" value="Genomic_DNA"/>
</dbReference>
<accession>A0A1I4EI24</accession>
<gene>
    <name evidence="1" type="ORF">SAMN04488036_104306</name>
</gene>
<reference evidence="2" key="1">
    <citation type="submission" date="2016-10" db="EMBL/GenBank/DDBJ databases">
        <authorList>
            <person name="Varghese N."/>
            <person name="Submissions S."/>
        </authorList>
    </citation>
    <scope>NUCLEOTIDE SEQUENCE [LARGE SCALE GENOMIC DNA]</scope>
    <source>
        <strain evidence="2">DSM 28453</strain>
    </source>
</reference>
<name>A0A1I4EI24_9RHOB</name>
<proteinExistence type="predicted"/>
<sequence length="156" mass="16924">MDWSEKFLGPANKARRTGLLAMTCVLLASGGGYAMGDRQTQHKISVSCPQDVPAPQKLCDALIDAISKDSPSTKVRRDPTGSDVALKPNDLAVTLHLTHLTESGIGGRLEWRTSESSEPSVGPTVDFDVMDTTMSEKFYPKFVQGLLKSTPELFAR</sequence>
<keyword evidence="2" id="KW-1185">Reference proteome</keyword>
<protein>
    <submittedName>
        <fullName evidence="1">Uncharacterized protein</fullName>
    </submittedName>
</protein>
<evidence type="ECO:0000313" key="2">
    <source>
        <dbReference type="Proteomes" id="UP000198851"/>
    </source>
</evidence>
<dbReference type="Proteomes" id="UP000198851">
    <property type="component" value="Unassembled WGS sequence"/>
</dbReference>
<evidence type="ECO:0000313" key="1">
    <source>
        <dbReference type="EMBL" id="SFL05382.1"/>
    </source>
</evidence>
<dbReference type="AlphaFoldDB" id="A0A1I4EI24"/>
<dbReference type="STRING" id="1280847.SAMN04488036_104306"/>
<organism evidence="1 2">
    <name type="scientific">Shimia haliotis</name>
    <dbReference type="NCBI Taxonomy" id="1280847"/>
    <lineage>
        <taxon>Bacteria</taxon>
        <taxon>Pseudomonadati</taxon>
        <taxon>Pseudomonadota</taxon>
        <taxon>Alphaproteobacteria</taxon>
        <taxon>Rhodobacterales</taxon>
        <taxon>Roseobacteraceae</taxon>
    </lineage>
</organism>